<reference evidence="4" key="1">
    <citation type="submission" date="2017-02" db="UniProtKB">
        <authorList>
            <consortium name="WormBaseParasite"/>
        </authorList>
    </citation>
    <scope>IDENTIFICATION</scope>
</reference>
<evidence type="ECO:0000313" key="4">
    <source>
        <dbReference type="WBParaSite" id="ASIM_0000240501-mRNA-1"/>
    </source>
</evidence>
<protein>
    <submittedName>
        <fullName evidence="2 4">Uncharacterized protein</fullName>
    </submittedName>
</protein>
<keyword evidence="3" id="KW-1185">Reference proteome</keyword>
<feature type="compositionally biased region" description="Basic and acidic residues" evidence="1">
    <location>
        <begin position="22"/>
        <end position="35"/>
    </location>
</feature>
<feature type="compositionally biased region" description="Polar residues" evidence="1">
    <location>
        <begin position="36"/>
        <end position="57"/>
    </location>
</feature>
<organism evidence="4">
    <name type="scientific">Anisakis simplex</name>
    <name type="common">Herring worm</name>
    <dbReference type="NCBI Taxonomy" id="6269"/>
    <lineage>
        <taxon>Eukaryota</taxon>
        <taxon>Metazoa</taxon>
        <taxon>Ecdysozoa</taxon>
        <taxon>Nematoda</taxon>
        <taxon>Chromadorea</taxon>
        <taxon>Rhabditida</taxon>
        <taxon>Spirurina</taxon>
        <taxon>Ascaridomorpha</taxon>
        <taxon>Ascaridoidea</taxon>
        <taxon>Anisakidae</taxon>
        <taxon>Anisakis</taxon>
        <taxon>Anisakis simplex complex</taxon>
    </lineage>
</organism>
<dbReference type="WBParaSite" id="ASIM_0000240501-mRNA-1">
    <property type="protein sequence ID" value="ASIM_0000240501-mRNA-1"/>
    <property type="gene ID" value="ASIM_0000240501"/>
</dbReference>
<evidence type="ECO:0000313" key="2">
    <source>
        <dbReference type="EMBL" id="VDK19799.1"/>
    </source>
</evidence>
<reference evidence="2 3" key="2">
    <citation type="submission" date="2018-11" db="EMBL/GenBank/DDBJ databases">
        <authorList>
            <consortium name="Pathogen Informatics"/>
        </authorList>
    </citation>
    <scope>NUCLEOTIDE SEQUENCE [LARGE SCALE GENOMIC DNA]</scope>
</reference>
<evidence type="ECO:0000256" key="1">
    <source>
        <dbReference type="SAM" id="MobiDB-lite"/>
    </source>
</evidence>
<feature type="compositionally biased region" description="Low complexity" evidence="1">
    <location>
        <begin position="74"/>
        <end position="93"/>
    </location>
</feature>
<accession>A0A0M3J4D7</accession>
<proteinExistence type="predicted"/>
<name>A0A0M3J4D7_ANISI</name>
<evidence type="ECO:0000313" key="3">
    <source>
        <dbReference type="Proteomes" id="UP000267096"/>
    </source>
</evidence>
<gene>
    <name evidence="2" type="ORF">ASIM_LOCUS2270</name>
</gene>
<dbReference type="Proteomes" id="UP000267096">
    <property type="component" value="Unassembled WGS sequence"/>
</dbReference>
<feature type="region of interest" description="Disordered" evidence="1">
    <location>
        <begin position="14"/>
        <end position="107"/>
    </location>
</feature>
<sequence>MLFRSHHVNLKFQTKSLSIKNEPAKKSYIAEKPDQSTRTQQDLLTSNDDPQPSTSGLQGLVLPRPLPKPRRLPRVPQVQQQQQQQQQEQQQIVEELEEDNDTNIKNK</sequence>
<dbReference type="AlphaFoldDB" id="A0A0M3J4D7"/>
<dbReference type="EMBL" id="UYRR01002956">
    <property type="protein sequence ID" value="VDK19799.1"/>
    <property type="molecule type" value="Genomic_DNA"/>
</dbReference>